<dbReference type="Proteomes" id="UP000324222">
    <property type="component" value="Unassembled WGS sequence"/>
</dbReference>
<comment type="caution">
    <text evidence="1">The sequence shown here is derived from an EMBL/GenBank/DDBJ whole genome shotgun (WGS) entry which is preliminary data.</text>
</comment>
<protein>
    <submittedName>
        <fullName evidence="1">Uncharacterized protein</fullName>
    </submittedName>
</protein>
<evidence type="ECO:0000313" key="2">
    <source>
        <dbReference type="Proteomes" id="UP000324222"/>
    </source>
</evidence>
<dbReference type="EMBL" id="VSRR010000982">
    <property type="protein sequence ID" value="MPC21483.1"/>
    <property type="molecule type" value="Genomic_DNA"/>
</dbReference>
<accession>A0A5B7DK33</accession>
<sequence>MVAITEAVEGDAGRVGAGVVLRWAGLPQAVGFIFTLQTVKATITQQFIGYTCTFPFFIPAGQHSLITLALCKGNISRETGRTHTQKESDSILPSDEHANVTRHKTLNNTKHYSRTSSGRILFTTSWLVVHAVPAAAPEAPSSFRP</sequence>
<proteinExistence type="predicted"/>
<organism evidence="1 2">
    <name type="scientific">Portunus trituberculatus</name>
    <name type="common">Swimming crab</name>
    <name type="synonym">Neptunus trituberculatus</name>
    <dbReference type="NCBI Taxonomy" id="210409"/>
    <lineage>
        <taxon>Eukaryota</taxon>
        <taxon>Metazoa</taxon>
        <taxon>Ecdysozoa</taxon>
        <taxon>Arthropoda</taxon>
        <taxon>Crustacea</taxon>
        <taxon>Multicrustacea</taxon>
        <taxon>Malacostraca</taxon>
        <taxon>Eumalacostraca</taxon>
        <taxon>Eucarida</taxon>
        <taxon>Decapoda</taxon>
        <taxon>Pleocyemata</taxon>
        <taxon>Brachyura</taxon>
        <taxon>Eubrachyura</taxon>
        <taxon>Portunoidea</taxon>
        <taxon>Portunidae</taxon>
        <taxon>Portuninae</taxon>
        <taxon>Portunus</taxon>
    </lineage>
</organism>
<keyword evidence="2" id="KW-1185">Reference proteome</keyword>
<evidence type="ECO:0000313" key="1">
    <source>
        <dbReference type="EMBL" id="MPC21483.1"/>
    </source>
</evidence>
<gene>
    <name evidence="1" type="ORF">E2C01_014473</name>
</gene>
<name>A0A5B7DK33_PORTR</name>
<reference evidence="1 2" key="1">
    <citation type="submission" date="2019-05" db="EMBL/GenBank/DDBJ databases">
        <title>Another draft genome of Portunus trituberculatus and its Hox gene families provides insights of decapod evolution.</title>
        <authorList>
            <person name="Jeong J.-H."/>
            <person name="Song I."/>
            <person name="Kim S."/>
            <person name="Choi T."/>
            <person name="Kim D."/>
            <person name="Ryu S."/>
            <person name="Kim W."/>
        </authorList>
    </citation>
    <scope>NUCLEOTIDE SEQUENCE [LARGE SCALE GENOMIC DNA]</scope>
    <source>
        <tissue evidence="1">Muscle</tissue>
    </source>
</reference>
<dbReference type="AlphaFoldDB" id="A0A5B7DK33"/>